<proteinExistence type="predicted"/>
<sequence>MVLRNKKLFIKGFLTSFLFLLLLVASVALAADIQFEPNVPIPGAGNINTFPEYIKALYKFLVGIAGILAVVMIAVGGLLWLFSGGDSGRITKAKEIILGAVIGLLLVLGSYMILNTINPNLVKFKLFVPPVTKLTLESSQKGCCLLGRRMVPGNPSSSVFFSSCQENITSIQCDQFFNDEKKDEAFDAKEFYEEGLCGGGVGGWAARTEYSCSIPTGWMYDPNVELQTEDSSNELFSLLDCLRPILDEQQEEAKKKLGRISSISNSNHIGDLAACRQQNDRPSDCVHQPTSCHYGGSGGSDDSYAVDIGDDENDSYLQVAFRECDEFIKAAYREGDHIHLSTPSCQSDAPIKYYQLHGE</sequence>
<gene>
    <name evidence="3" type="ORF">A2927_02770</name>
</gene>
<dbReference type="AlphaFoldDB" id="A0A1G2BL93"/>
<evidence type="ECO:0000256" key="2">
    <source>
        <dbReference type="SAM" id="SignalP"/>
    </source>
</evidence>
<keyword evidence="2" id="KW-0732">Signal</keyword>
<dbReference type="InterPro" id="IPR043993">
    <property type="entry name" value="T4SS_pilin"/>
</dbReference>
<dbReference type="Proteomes" id="UP000178849">
    <property type="component" value="Unassembled WGS sequence"/>
</dbReference>
<keyword evidence="1" id="KW-1133">Transmembrane helix</keyword>
<keyword evidence="1" id="KW-0472">Membrane</keyword>
<name>A0A1G2BL93_9BACT</name>
<evidence type="ECO:0008006" key="5">
    <source>
        <dbReference type="Google" id="ProtNLM"/>
    </source>
</evidence>
<protein>
    <recommendedName>
        <fullName evidence="5">Peptidase M15A C-terminal domain-containing protein</fullName>
    </recommendedName>
</protein>
<feature type="transmembrane region" description="Helical" evidence="1">
    <location>
        <begin position="95"/>
        <end position="114"/>
    </location>
</feature>
<evidence type="ECO:0000256" key="1">
    <source>
        <dbReference type="SAM" id="Phobius"/>
    </source>
</evidence>
<reference evidence="3 4" key="1">
    <citation type="journal article" date="2016" name="Nat. Commun.">
        <title>Thousands of microbial genomes shed light on interconnected biogeochemical processes in an aquifer system.</title>
        <authorList>
            <person name="Anantharaman K."/>
            <person name="Brown C.T."/>
            <person name="Hug L.A."/>
            <person name="Sharon I."/>
            <person name="Castelle C.J."/>
            <person name="Probst A.J."/>
            <person name="Thomas B.C."/>
            <person name="Singh A."/>
            <person name="Wilkins M.J."/>
            <person name="Karaoz U."/>
            <person name="Brodie E.L."/>
            <person name="Williams K.H."/>
            <person name="Hubbard S.S."/>
            <person name="Banfield J.F."/>
        </authorList>
    </citation>
    <scope>NUCLEOTIDE SEQUENCE [LARGE SCALE GENOMIC DNA]</scope>
</reference>
<feature type="chain" id="PRO_5009582092" description="Peptidase M15A C-terminal domain-containing protein" evidence="2">
    <location>
        <begin position="31"/>
        <end position="359"/>
    </location>
</feature>
<evidence type="ECO:0000313" key="3">
    <source>
        <dbReference type="EMBL" id="OGY89973.1"/>
    </source>
</evidence>
<accession>A0A1G2BL93</accession>
<feature type="signal peptide" evidence="2">
    <location>
        <begin position="1"/>
        <end position="30"/>
    </location>
</feature>
<evidence type="ECO:0000313" key="4">
    <source>
        <dbReference type="Proteomes" id="UP000178849"/>
    </source>
</evidence>
<feature type="transmembrane region" description="Helical" evidence="1">
    <location>
        <begin position="60"/>
        <end position="83"/>
    </location>
</feature>
<comment type="caution">
    <text evidence="3">The sequence shown here is derived from an EMBL/GenBank/DDBJ whole genome shotgun (WGS) entry which is preliminary data.</text>
</comment>
<keyword evidence="1" id="KW-0812">Transmembrane</keyword>
<organism evidence="3 4">
    <name type="scientific">Candidatus Komeilibacteria bacterium RIFCSPLOWO2_01_FULL_45_10</name>
    <dbReference type="NCBI Taxonomy" id="1798550"/>
    <lineage>
        <taxon>Bacteria</taxon>
        <taxon>Candidatus Komeiliibacteriota</taxon>
    </lineage>
</organism>
<dbReference type="EMBL" id="MHKL01000004">
    <property type="protein sequence ID" value="OGY89973.1"/>
    <property type="molecule type" value="Genomic_DNA"/>
</dbReference>
<dbReference type="Pfam" id="PF18895">
    <property type="entry name" value="T4SS_pilin"/>
    <property type="match status" value="1"/>
</dbReference>
<dbReference type="STRING" id="1798550.A2927_02770"/>